<dbReference type="AlphaFoldDB" id="A0A1I3UVQ5"/>
<evidence type="ECO:0000313" key="2">
    <source>
        <dbReference type="Proteomes" id="UP000199545"/>
    </source>
</evidence>
<gene>
    <name evidence="1" type="ORF">SAMN05421852_1292</name>
</gene>
<proteinExistence type="predicted"/>
<dbReference type="Proteomes" id="UP000199545">
    <property type="component" value="Unassembled WGS sequence"/>
</dbReference>
<name>A0A1I3UVQ5_9BACL</name>
<sequence length="75" mass="8185">MLLVDSSSILAAFFVQLLKIENQGGYLTPSEIYSEGLQAKIEGVEGASIDSHRKKGMLKGIEKTKNNKSIESTIE</sequence>
<dbReference type="RefSeq" id="WP_093231636.1">
    <property type="nucleotide sequence ID" value="NZ_FORR01000029.1"/>
</dbReference>
<protein>
    <submittedName>
        <fullName evidence="1">Uncharacterized protein</fullName>
    </submittedName>
</protein>
<organism evidence="1 2">
    <name type="scientific">Thermoflavimicrobium dichotomicum</name>
    <dbReference type="NCBI Taxonomy" id="46223"/>
    <lineage>
        <taxon>Bacteria</taxon>
        <taxon>Bacillati</taxon>
        <taxon>Bacillota</taxon>
        <taxon>Bacilli</taxon>
        <taxon>Bacillales</taxon>
        <taxon>Thermoactinomycetaceae</taxon>
        <taxon>Thermoflavimicrobium</taxon>
    </lineage>
</organism>
<keyword evidence="2" id="KW-1185">Reference proteome</keyword>
<accession>A0A1I3UVQ5</accession>
<dbReference type="EMBL" id="FORR01000029">
    <property type="protein sequence ID" value="SFJ87135.1"/>
    <property type="molecule type" value="Genomic_DNA"/>
</dbReference>
<reference evidence="1 2" key="1">
    <citation type="submission" date="2016-10" db="EMBL/GenBank/DDBJ databases">
        <authorList>
            <person name="de Groot N.N."/>
        </authorList>
    </citation>
    <scope>NUCLEOTIDE SEQUENCE [LARGE SCALE GENOMIC DNA]</scope>
    <source>
        <strain evidence="1 2">DSM 44778</strain>
    </source>
</reference>
<evidence type="ECO:0000313" key="1">
    <source>
        <dbReference type="EMBL" id="SFJ87135.1"/>
    </source>
</evidence>